<evidence type="ECO:0000256" key="1">
    <source>
        <dbReference type="SAM" id="Phobius"/>
    </source>
</evidence>
<keyword evidence="1" id="KW-1133">Transmembrane helix</keyword>
<protein>
    <submittedName>
        <fullName evidence="2">Uncharacterized protein (TIGR02117 family)</fullName>
    </submittedName>
</protein>
<keyword evidence="3" id="KW-1185">Reference proteome</keyword>
<accession>A0ABU0FL01</accession>
<keyword evidence="1" id="KW-0812">Transmembrane</keyword>
<sequence>MIARFSLRIAGRLIAGLLLAMVAVPIGFVLVAVAFALMPERGRLQQAAGEPPVYVCASLAHADIVLPSRDPLIDWSALLPAVARPNLPPEAGLAFGWGDLRFFRETPAWSDINLATALGALLGRHATAVRVVAVKPPADNPGCMRVGVDRAGRQALIASIEASLRIGADGRPLQQAGGGAFEAYYLATGRYGPLRTCNQWIAEVLAAAGLPHARFAPFSFGVTWPLGRMAVADRKGS</sequence>
<comment type="caution">
    <text evidence="2">The sequence shown here is derived from an EMBL/GenBank/DDBJ whole genome shotgun (WGS) entry which is preliminary data.</text>
</comment>
<name>A0ABU0FL01_9HYPH</name>
<reference evidence="2 3" key="1">
    <citation type="submission" date="2023-07" db="EMBL/GenBank/DDBJ databases">
        <title>Genomic Encyclopedia of Type Strains, Phase IV (KMG-IV): sequencing the most valuable type-strain genomes for metagenomic binning, comparative biology and taxonomic classification.</title>
        <authorList>
            <person name="Goeker M."/>
        </authorList>
    </citation>
    <scope>NUCLEOTIDE SEQUENCE [LARGE SCALE GENOMIC DNA]</scope>
    <source>
        <strain evidence="2 3">DSM 5896</strain>
    </source>
</reference>
<evidence type="ECO:0000313" key="2">
    <source>
        <dbReference type="EMBL" id="MDQ0395042.1"/>
    </source>
</evidence>
<gene>
    <name evidence="2" type="ORF">J3R73_004834</name>
</gene>
<organism evidence="2 3">
    <name type="scientific">Labrys monachus</name>
    <dbReference type="NCBI Taxonomy" id="217067"/>
    <lineage>
        <taxon>Bacteria</taxon>
        <taxon>Pseudomonadati</taxon>
        <taxon>Pseudomonadota</taxon>
        <taxon>Alphaproteobacteria</taxon>
        <taxon>Hyphomicrobiales</taxon>
        <taxon>Xanthobacteraceae</taxon>
        <taxon>Labrys</taxon>
    </lineage>
</organism>
<dbReference type="RefSeq" id="WP_307433223.1">
    <property type="nucleotide sequence ID" value="NZ_JAUSVK010000001.1"/>
</dbReference>
<feature type="transmembrane region" description="Helical" evidence="1">
    <location>
        <begin position="12"/>
        <end position="38"/>
    </location>
</feature>
<dbReference type="Proteomes" id="UP001237448">
    <property type="component" value="Unassembled WGS sequence"/>
</dbReference>
<dbReference type="InterPro" id="IPR011727">
    <property type="entry name" value="CHP02117"/>
</dbReference>
<proteinExistence type="predicted"/>
<dbReference type="Pfam" id="PF09601">
    <property type="entry name" value="DUF2459"/>
    <property type="match status" value="1"/>
</dbReference>
<evidence type="ECO:0000313" key="3">
    <source>
        <dbReference type="Proteomes" id="UP001237448"/>
    </source>
</evidence>
<keyword evidence="1" id="KW-0472">Membrane</keyword>
<dbReference type="EMBL" id="JAUSVK010000001">
    <property type="protein sequence ID" value="MDQ0395042.1"/>
    <property type="molecule type" value="Genomic_DNA"/>
</dbReference>